<dbReference type="InterPro" id="IPR003741">
    <property type="entry name" value="LUD_dom"/>
</dbReference>
<dbReference type="Pfam" id="PF02589">
    <property type="entry name" value="LUD_dom"/>
    <property type="match status" value="1"/>
</dbReference>
<reference evidence="2" key="1">
    <citation type="submission" date="2021-03" db="EMBL/GenBank/DDBJ databases">
        <title>Alkalibacter marinus sp. nov., isolated from tidal flat sediment.</title>
        <authorList>
            <person name="Namirimu T."/>
            <person name="Yang J.-A."/>
            <person name="Yang S.-H."/>
            <person name="Kim Y.-J."/>
            <person name="Kwon K.K."/>
        </authorList>
    </citation>
    <scope>NUCLEOTIDE SEQUENCE</scope>
    <source>
        <strain evidence="2">ES005</strain>
    </source>
</reference>
<evidence type="ECO:0000313" key="3">
    <source>
        <dbReference type="Proteomes" id="UP000663499"/>
    </source>
</evidence>
<dbReference type="Proteomes" id="UP000663499">
    <property type="component" value="Chromosome"/>
</dbReference>
<dbReference type="AlphaFoldDB" id="A0A975AGP7"/>
<dbReference type="PANTHER" id="PTHR36179:SF2">
    <property type="entry name" value="LUD DOMAIN-CONTAINING PROTEIN"/>
    <property type="match status" value="1"/>
</dbReference>
<evidence type="ECO:0000259" key="1">
    <source>
        <dbReference type="Pfam" id="PF02589"/>
    </source>
</evidence>
<sequence length="211" mass="23616">MTIRQDYYANLAKTLVDRFEKRRFEAYYCPTKEEALKKAMELVPENSLVSFGGSMTVKECGLPDALNRAGVKTIERDRASDPEEKEQLTRMSMDADVFFMSSNAFTREGELVNIDGFGNRVAALCYGPKSVVVLLGMNKLAQDRENGIWRCQNVASPMNTVRLERKTPCAITGECGDCYGDGSICSQILITRRSGIPKRIKIILIGEEMGY</sequence>
<dbReference type="KEGG" id="alka:J0B03_08075"/>
<accession>A0A975AGP7</accession>
<protein>
    <submittedName>
        <fullName evidence="2">Lactate utilization protein</fullName>
    </submittedName>
</protein>
<dbReference type="PANTHER" id="PTHR36179">
    <property type="entry name" value="LUD_DOM DOMAIN-CONTAINING PROTEIN"/>
    <property type="match status" value="1"/>
</dbReference>
<evidence type="ECO:0000313" key="2">
    <source>
        <dbReference type="EMBL" id="QSX07774.1"/>
    </source>
</evidence>
<name>A0A975AGP7_9FIRM</name>
<dbReference type="RefSeq" id="WP_207299116.1">
    <property type="nucleotide sequence ID" value="NZ_CP071444.1"/>
</dbReference>
<gene>
    <name evidence="2" type="ORF">J0B03_08075</name>
</gene>
<dbReference type="EMBL" id="CP071444">
    <property type="protein sequence ID" value="QSX07774.1"/>
    <property type="molecule type" value="Genomic_DNA"/>
</dbReference>
<feature type="domain" description="LUD" evidence="1">
    <location>
        <begin position="15"/>
        <end position="205"/>
    </location>
</feature>
<keyword evidence="3" id="KW-1185">Reference proteome</keyword>
<proteinExistence type="predicted"/>
<organism evidence="2 3">
    <name type="scientific">Alkalibacter rhizosphaerae</name>
    <dbReference type="NCBI Taxonomy" id="2815577"/>
    <lineage>
        <taxon>Bacteria</taxon>
        <taxon>Bacillati</taxon>
        <taxon>Bacillota</taxon>
        <taxon>Clostridia</taxon>
        <taxon>Eubacteriales</taxon>
        <taxon>Eubacteriaceae</taxon>
        <taxon>Alkalibacter</taxon>
    </lineage>
</organism>